<dbReference type="NCBIfam" id="TIGR00500">
    <property type="entry name" value="met_pdase_I"/>
    <property type="match status" value="1"/>
</dbReference>
<dbReference type="EC" id="3.4.11.18" evidence="6 7"/>
<comment type="similarity">
    <text evidence="6">Belongs to the peptidase M24A family. Methionine aminopeptidase type 1 subfamily.</text>
</comment>
<dbReference type="AlphaFoldDB" id="A0A2V1K4D3"/>
<comment type="function">
    <text evidence="1 6">Removes the N-terminal methionine from nascent proteins. The N-terminal methionine is often cleaved when the second residue in the primary sequence is small and uncharged (Met-Ala-, Cys, Gly, Pro, Ser, Thr, or Val). Requires deformylation of the N(alpha)-formylated initiator methionine before it can be hydrolyzed.</text>
</comment>
<organism evidence="9 10">
    <name type="scientific">Ancrocorticia populi</name>
    <dbReference type="NCBI Taxonomy" id="2175228"/>
    <lineage>
        <taxon>Bacteria</taxon>
        <taxon>Bacillati</taxon>
        <taxon>Actinomycetota</taxon>
        <taxon>Actinomycetes</taxon>
        <taxon>Actinomycetales</taxon>
        <taxon>Actinomycetaceae</taxon>
        <taxon>Ancrocorticia</taxon>
    </lineage>
</organism>
<gene>
    <name evidence="6 9" type="primary">map</name>
    <name evidence="9" type="ORF">DD236_10760</name>
</gene>
<comment type="catalytic activity">
    <reaction evidence="6 7">
        <text>Release of N-terminal amino acids, preferentially methionine, from peptides and arylamides.</text>
        <dbReference type="EC" id="3.4.11.18"/>
    </reaction>
</comment>
<feature type="binding site" evidence="6">
    <location>
        <position position="138"/>
    </location>
    <ligand>
        <name>a divalent metal cation</name>
        <dbReference type="ChEBI" id="CHEBI:60240"/>
        <label>1</label>
    </ligand>
</feature>
<evidence type="ECO:0000313" key="9">
    <source>
        <dbReference type="EMBL" id="PWF24509.1"/>
    </source>
</evidence>
<dbReference type="RefSeq" id="WP_109094405.1">
    <property type="nucleotide sequence ID" value="NZ_JBQDYW010000006.1"/>
</dbReference>
<comment type="cofactor">
    <cofactor evidence="6">
        <name>Co(2+)</name>
        <dbReference type="ChEBI" id="CHEBI:48828"/>
    </cofactor>
    <cofactor evidence="6">
        <name>Zn(2+)</name>
        <dbReference type="ChEBI" id="CHEBI:29105"/>
    </cofactor>
    <cofactor evidence="6">
        <name>Mn(2+)</name>
        <dbReference type="ChEBI" id="CHEBI:29035"/>
    </cofactor>
    <cofactor evidence="6">
        <name>Fe(2+)</name>
        <dbReference type="ChEBI" id="CHEBI:29033"/>
    </cofactor>
    <text evidence="6">Binds 2 divalent metal cations per subunit. Has a high-affinity and a low affinity metal-binding site. The true nature of the physiological cofactor is under debate. The enzyme is active with cobalt, zinc, manganese or divalent iron ions. Most likely, methionine aminopeptidases function as mononuclear Fe(2+)-metalloproteases under physiological conditions, and the catalytically relevant metal-binding site has been assigned to the histidine-containing high-affinity site.</text>
</comment>
<dbReference type="Proteomes" id="UP000245283">
    <property type="component" value="Unassembled WGS sequence"/>
</dbReference>
<comment type="subunit">
    <text evidence="6">Monomer.</text>
</comment>
<feature type="binding site" evidence="6">
    <location>
        <position position="246"/>
    </location>
    <ligand>
        <name>a divalent metal cation</name>
        <dbReference type="ChEBI" id="CHEBI:60240"/>
        <label>2</label>
        <note>catalytic</note>
    </ligand>
</feature>
<dbReference type="InterPro" id="IPR002467">
    <property type="entry name" value="Pept_M24A_MAP1"/>
</dbReference>
<evidence type="ECO:0000256" key="3">
    <source>
        <dbReference type="ARBA" id="ARBA00022670"/>
    </source>
</evidence>
<keyword evidence="4 6" id="KW-0479">Metal-binding</keyword>
<dbReference type="InterPro" id="IPR000994">
    <property type="entry name" value="Pept_M24"/>
</dbReference>
<dbReference type="SUPFAM" id="SSF55920">
    <property type="entry name" value="Creatinase/aminopeptidase"/>
    <property type="match status" value="1"/>
</dbReference>
<dbReference type="GO" id="GO:0004239">
    <property type="term" value="F:initiator methionyl aminopeptidase activity"/>
    <property type="evidence" value="ECO:0007669"/>
    <property type="project" value="UniProtKB-UniRule"/>
</dbReference>
<keyword evidence="3 6" id="KW-0645">Protease</keyword>
<dbReference type="OrthoDB" id="9802055at2"/>
<accession>A0A2V1K4D3</accession>
<dbReference type="GO" id="GO:0070006">
    <property type="term" value="F:metalloaminopeptidase activity"/>
    <property type="evidence" value="ECO:0007669"/>
    <property type="project" value="UniProtKB-UniRule"/>
</dbReference>
<reference evidence="10" key="1">
    <citation type="submission" date="2018-05" db="EMBL/GenBank/DDBJ databases">
        <authorList>
            <person name="Li Y."/>
        </authorList>
    </citation>
    <scope>NUCLEOTIDE SEQUENCE [LARGE SCALE GENOMIC DNA]</scope>
    <source>
        <strain evidence="10">sk1b4</strain>
    </source>
</reference>
<dbReference type="InterPro" id="IPR036005">
    <property type="entry name" value="Creatinase/aminopeptidase-like"/>
</dbReference>
<feature type="binding site" evidence="6">
    <location>
        <position position="149"/>
    </location>
    <ligand>
        <name>a divalent metal cation</name>
        <dbReference type="ChEBI" id="CHEBI:60240"/>
        <label>1</label>
    </ligand>
</feature>
<name>A0A2V1K4D3_9ACTO</name>
<feature type="binding site" evidence="6">
    <location>
        <position position="277"/>
    </location>
    <ligand>
        <name>a divalent metal cation</name>
        <dbReference type="ChEBI" id="CHEBI:60240"/>
        <label>2</label>
        <note>catalytic</note>
    </ligand>
</feature>
<evidence type="ECO:0000256" key="5">
    <source>
        <dbReference type="ARBA" id="ARBA00022801"/>
    </source>
</evidence>
<evidence type="ECO:0000256" key="1">
    <source>
        <dbReference type="ARBA" id="ARBA00002521"/>
    </source>
</evidence>
<dbReference type="CDD" id="cd01086">
    <property type="entry name" value="MetAP1"/>
    <property type="match status" value="1"/>
</dbReference>
<protein>
    <recommendedName>
        <fullName evidence="6 7">Methionine aminopeptidase</fullName>
        <shortName evidence="6">MAP</shortName>
        <shortName evidence="6">MetAP</shortName>
        <ecNumber evidence="6 7">3.4.11.18</ecNumber>
    </recommendedName>
    <alternativeName>
        <fullName evidence="6">Peptidase M</fullName>
    </alternativeName>
</protein>
<evidence type="ECO:0000256" key="7">
    <source>
        <dbReference type="RuleBase" id="RU003653"/>
    </source>
</evidence>
<dbReference type="InterPro" id="IPR001714">
    <property type="entry name" value="Pept_M24_MAP"/>
</dbReference>
<dbReference type="PROSITE" id="PS00680">
    <property type="entry name" value="MAP_1"/>
    <property type="match status" value="1"/>
</dbReference>
<evidence type="ECO:0000313" key="10">
    <source>
        <dbReference type="Proteomes" id="UP000245283"/>
    </source>
</evidence>
<dbReference type="PRINTS" id="PR00599">
    <property type="entry name" value="MAPEPTIDASE"/>
</dbReference>
<feature type="domain" description="Peptidase M24" evidence="8">
    <location>
        <begin position="55"/>
        <end position="284"/>
    </location>
</feature>
<feature type="binding site" evidence="6">
    <location>
        <position position="212"/>
    </location>
    <ligand>
        <name>a divalent metal cation</name>
        <dbReference type="ChEBI" id="CHEBI:60240"/>
        <label>2</label>
        <note>catalytic</note>
    </ligand>
</feature>
<dbReference type="PANTHER" id="PTHR43330">
    <property type="entry name" value="METHIONINE AMINOPEPTIDASE"/>
    <property type="match status" value="1"/>
</dbReference>
<keyword evidence="10" id="KW-1185">Reference proteome</keyword>
<keyword evidence="2 6" id="KW-0031">Aminopeptidase</keyword>
<feature type="binding site" evidence="6">
    <location>
        <position position="121"/>
    </location>
    <ligand>
        <name>substrate</name>
    </ligand>
</feature>
<feature type="binding site" evidence="6">
    <location>
        <position position="219"/>
    </location>
    <ligand>
        <name>substrate</name>
    </ligand>
</feature>
<dbReference type="GO" id="GO:0046872">
    <property type="term" value="F:metal ion binding"/>
    <property type="evidence" value="ECO:0007669"/>
    <property type="project" value="UniProtKB-UniRule"/>
</dbReference>
<feature type="binding site" evidence="6">
    <location>
        <position position="277"/>
    </location>
    <ligand>
        <name>a divalent metal cation</name>
        <dbReference type="ChEBI" id="CHEBI:60240"/>
        <label>1</label>
    </ligand>
</feature>
<comment type="caution">
    <text evidence="9">The sequence shown here is derived from an EMBL/GenBank/DDBJ whole genome shotgun (WGS) entry which is preliminary data.</text>
</comment>
<dbReference type="GO" id="GO:0005829">
    <property type="term" value="C:cytosol"/>
    <property type="evidence" value="ECO:0007669"/>
    <property type="project" value="TreeGrafter"/>
</dbReference>
<dbReference type="EMBL" id="QETB01000006">
    <property type="protein sequence ID" value="PWF24509.1"/>
    <property type="molecule type" value="Genomic_DNA"/>
</dbReference>
<evidence type="ECO:0000256" key="2">
    <source>
        <dbReference type="ARBA" id="ARBA00022438"/>
    </source>
</evidence>
<evidence type="ECO:0000256" key="6">
    <source>
        <dbReference type="HAMAP-Rule" id="MF_01974"/>
    </source>
</evidence>
<proteinExistence type="inferred from homology"/>
<evidence type="ECO:0000256" key="4">
    <source>
        <dbReference type="ARBA" id="ARBA00022723"/>
    </source>
</evidence>
<dbReference type="GO" id="GO:0006508">
    <property type="term" value="P:proteolysis"/>
    <property type="evidence" value="ECO:0007669"/>
    <property type="project" value="UniProtKB-KW"/>
</dbReference>
<feature type="binding site" evidence="6">
    <location>
        <position position="149"/>
    </location>
    <ligand>
        <name>a divalent metal cation</name>
        <dbReference type="ChEBI" id="CHEBI:60240"/>
        <label>2</label>
        <note>catalytic</note>
    </ligand>
</feature>
<dbReference type="PANTHER" id="PTHR43330:SF16">
    <property type="entry name" value="METHIONINE AMINOPEPTIDASE 2"/>
    <property type="match status" value="1"/>
</dbReference>
<evidence type="ECO:0000259" key="8">
    <source>
        <dbReference type="Pfam" id="PF00557"/>
    </source>
</evidence>
<dbReference type="Gene3D" id="3.90.230.10">
    <property type="entry name" value="Creatinase/methionine aminopeptidase superfamily"/>
    <property type="match status" value="1"/>
</dbReference>
<sequence length="302" mass="33134">MAAMLADRAPRGTLVPGKLTPKRAVPKSIDRPEYLFHDGPEVVTASDIKDAETIEKIRAAGRIAADAMYAAGAAVKPGITTDELDRIAHEYMCDHGAYPSCLDYMGFPKSICTSINEVICHGIPDSTVLREGDFINLDVTAYKDGVHGDTNAMFMVGEVDEESRLLAERTKNAMMRGIKAVKPGRQINVIGRVIESYAKRFEYGVVEDFTGHGVGEAFHSGLIVPHYDAAPSYATIIEPGMVFTIEPMLTLGDIAWDQWDDDWTVVTKDRSRTAQWEHTLVVTKDGAEILTLPSNENLAPHL</sequence>
<dbReference type="HAMAP" id="MF_01974">
    <property type="entry name" value="MetAP_1"/>
    <property type="match status" value="1"/>
</dbReference>
<keyword evidence="5 6" id="KW-0378">Hydrolase</keyword>
<dbReference type="Pfam" id="PF00557">
    <property type="entry name" value="Peptidase_M24"/>
    <property type="match status" value="1"/>
</dbReference>